<dbReference type="Proteomes" id="UP001595773">
    <property type="component" value="Unassembled WGS sequence"/>
</dbReference>
<gene>
    <name evidence="4" type="ORF">ACFOW9_04900</name>
</gene>
<dbReference type="PANTHER" id="PTHR30535:SF7">
    <property type="entry name" value="IRON(III) DICITRATE-BINDING PROTEIN"/>
    <property type="match status" value="1"/>
</dbReference>
<name>A0ABV8QXG9_9MICC</name>
<dbReference type="PANTHER" id="PTHR30535">
    <property type="entry name" value="VITAMIN B12-BINDING PROTEIN"/>
    <property type="match status" value="1"/>
</dbReference>
<feature type="signal peptide" evidence="2">
    <location>
        <begin position="1"/>
        <end position="29"/>
    </location>
</feature>
<keyword evidence="5" id="KW-1185">Reference proteome</keyword>
<evidence type="ECO:0000313" key="4">
    <source>
        <dbReference type="EMBL" id="MFC4264935.1"/>
    </source>
</evidence>
<reference evidence="5" key="1">
    <citation type="journal article" date="2019" name="Int. J. Syst. Evol. Microbiol.">
        <title>The Global Catalogue of Microorganisms (GCM) 10K type strain sequencing project: providing services to taxonomists for standard genome sequencing and annotation.</title>
        <authorList>
            <consortium name="The Broad Institute Genomics Platform"/>
            <consortium name="The Broad Institute Genome Sequencing Center for Infectious Disease"/>
            <person name="Wu L."/>
            <person name="Ma J."/>
        </authorList>
    </citation>
    <scope>NUCLEOTIDE SEQUENCE [LARGE SCALE GENOMIC DNA]</scope>
    <source>
        <strain evidence="5">CGMCC 1.10698</strain>
    </source>
</reference>
<feature type="chain" id="PRO_5045731050" evidence="2">
    <location>
        <begin position="30"/>
        <end position="346"/>
    </location>
</feature>
<dbReference type="SUPFAM" id="SSF53807">
    <property type="entry name" value="Helical backbone' metal receptor"/>
    <property type="match status" value="1"/>
</dbReference>
<dbReference type="InterPro" id="IPR050902">
    <property type="entry name" value="ABC_Transporter_SBP"/>
</dbReference>
<dbReference type="EMBL" id="JBHSCQ010000005">
    <property type="protein sequence ID" value="MFC4264935.1"/>
    <property type="molecule type" value="Genomic_DNA"/>
</dbReference>
<dbReference type="InterPro" id="IPR002491">
    <property type="entry name" value="ABC_transptr_periplasmic_BD"/>
</dbReference>
<accession>A0ABV8QXG9</accession>
<dbReference type="Pfam" id="PF01497">
    <property type="entry name" value="Peripla_BP_2"/>
    <property type="match status" value="1"/>
</dbReference>
<evidence type="ECO:0000256" key="2">
    <source>
        <dbReference type="SAM" id="SignalP"/>
    </source>
</evidence>
<feature type="domain" description="Fe/B12 periplasmic-binding" evidence="3">
    <location>
        <begin position="59"/>
        <end position="346"/>
    </location>
</feature>
<comment type="similarity">
    <text evidence="1">Belongs to the bacterial solute-binding protein 8 family.</text>
</comment>
<protein>
    <submittedName>
        <fullName evidence="4">ABC transporter substrate-binding protein</fullName>
    </submittedName>
</protein>
<evidence type="ECO:0000313" key="5">
    <source>
        <dbReference type="Proteomes" id="UP001595773"/>
    </source>
</evidence>
<comment type="caution">
    <text evidence="4">The sequence shown here is derived from an EMBL/GenBank/DDBJ whole genome shotgun (WGS) entry which is preliminary data.</text>
</comment>
<evidence type="ECO:0000256" key="1">
    <source>
        <dbReference type="ARBA" id="ARBA00008814"/>
    </source>
</evidence>
<dbReference type="PROSITE" id="PS50983">
    <property type="entry name" value="FE_B12_PBP"/>
    <property type="match status" value="1"/>
</dbReference>
<dbReference type="PROSITE" id="PS51257">
    <property type="entry name" value="PROKAR_LIPOPROTEIN"/>
    <property type="match status" value="1"/>
</dbReference>
<evidence type="ECO:0000259" key="3">
    <source>
        <dbReference type="PROSITE" id="PS50983"/>
    </source>
</evidence>
<proteinExistence type="inferred from homology"/>
<organism evidence="4 5">
    <name type="scientific">Arthrobacter cryoconiti</name>
    <dbReference type="NCBI Taxonomy" id="748907"/>
    <lineage>
        <taxon>Bacteria</taxon>
        <taxon>Bacillati</taxon>
        <taxon>Actinomycetota</taxon>
        <taxon>Actinomycetes</taxon>
        <taxon>Micrococcales</taxon>
        <taxon>Micrococcaceae</taxon>
        <taxon>Arthrobacter</taxon>
    </lineage>
</organism>
<dbReference type="RefSeq" id="WP_230066548.1">
    <property type="nucleotide sequence ID" value="NZ_BAABLL010000019.1"/>
</dbReference>
<keyword evidence="2" id="KW-0732">Signal</keyword>
<dbReference type="Gene3D" id="3.40.50.1980">
    <property type="entry name" value="Nitrogenase molybdenum iron protein domain"/>
    <property type="match status" value="2"/>
</dbReference>
<sequence length="346" mass="35503">MNKRLVPVAAFAAAALVALSGCAPSAAPAPSESGSAQALTIENCGTEQTFTQVPSRVVLLGGASVAEVNSFIALGIADSIIANLEVYGASDDPSLVGKVAALPTGGLTVNENYGPPAEQLLAQHPDLVVSSYAGGFDASLGFATRDEISSFGAKTLITPANCANGNPNATDKERQRYDTAGIDGSYELLRTLGRIFRVEEKAESVISGMEGQLASVSTAIKGSTLVSGIILSPGFGTDVPTAWTGGIFDDVLKQAGVTNVFAGRPAESAGTFSAEQLLVSEPATVVLFGDGTVDIAALRASIEKQFPHWPAVKSQSFVTVHDGVYLGPTNAIAVENIAHIAHPDAF</sequence>